<evidence type="ECO:0000256" key="3">
    <source>
        <dbReference type="ARBA" id="ARBA00022452"/>
    </source>
</evidence>
<dbReference type="Pfam" id="PF00593">
    <property type="entry name" value="TonB_dep_Rec_b-barrel"/>
    <property type="match status" value="1"/>
</dbReference>
<evidence type="ECO:0000256" key="1">
    <source>
        <dbReference type="ARBA" id="ARBA00004571"/>
    </source>
</evidence>
<evidence type="ECO:0000256" key="11">
    <source>
        <dbReference type="ARBA" id="ARBA00023237"/>
    </source>
</evidence>
<dbReference type="EMBL" id="LR590463">
    <property type="protein sequence ID" value="VTP62215.1"/>
    <property type="molecule type" value="Genomic_DNA"/>
</dbReference>
<keyword evidence="5 12" id="KW-0812">Transmembrane</keyword>
<dbReference type="Proteomes" id="UP000307968">
    <property type="component" value="Chromosome"/>
</dbReference>
<evidence type="ECO:0000313" key="15">
    <source>
        <dbReference type="Proteomes" id="UP000307968"/>
    </source>
</evidence>
<sequence>MRSKGIEAEAHAQLTPSINLIAAYSYTDAVTKESAISGQVGHTPASIPRHAASAWGSYRFRHGALQGLTLGSGVRYTGTSWGDSEGGFKIPHYTLYDLMAKYELEQASPALRGATLQLNVNNVADKHYVASCGNTSACFYGSGRSVIASLAYSW</sequence>
<dbReference type="PROSITE" id="PS52016">
    <property type="entry name" value="TONB_DEPENDENT_REC_3"/>
    <property type="match status" value="1"/>
</dbReference>
<comment type="similarity">
    <text evidence="12">Belongs to the TonB-dependent receptor family.</text>
</comment>
<evidence type="ECO:0000256" key="5">
    <source>
        <dbReference type="ARBA" id="ARBA00022692"/>
    </source>
</evidence>
<organism evidence="14 15">
    <name type="scientific">Serratia rubidaea</name>
    <name type="common">Serratia marinorubra</name>
    <dbReference type="NCBI Taxonomy" id="61652"/>
    <lineage>
        <taxon>Bacteria</taxon>
        <taxon>Pseudomonadati</taxon>
        <taxon>Pseudomonadota</taxon>
        <taxon>Gammaproteobacteria</taxon>
        <taxon>Enterobacterales</taxon>
        <taxon>Yersiniaceae</taxon>
        <taxon>Serratia</taxon>
    </lineage>
</organism>
<evidence type="ECO:0000313" key="14">
    <source>
        <dbReference type="EMBL" id="VTP62215.1"/>
    </source>
</evidence>
<dbReference type="GO" id="GO:0015344">
    <property type="term" value="F:siderophore uptake transmembrane transporter activity"/>
    <property type="evidence" value="ECO:0007669"/>
    <property type="project" value="TreeGrafter"/>
</dbReference>
<evidence type="ECO:0000256" key="6">
    <source>
        <dbReference type="ARBA" id="ARBA00022729"/>
    </source>
</evidence>
<dbReference type="Gene3D" id="2.40.170.20">
    <property type="entry name" value="TonB-dependent receptor, beta-barrel domain"/>
    <property type="match status" value="1"/>
</dbReference>
<keyword evidence="8" id="KW-0406">Ion transport</keyword>
<keyword evidence="11 12" id="KW-0998">Cell outer membrane</keyword>
<name>A0A4U9HEV2_SERRU</name>
<evidence type="ECO:0000256" key="4">
    <source>
        <dbReference type="ARBA" id="ARBA00022496"/>
    </source>
</evidence>
<keyword evidence="9" id="KW-0798">TonB box</keyword>
<reference evidence="14 15" key="1">
    <citation type="submission" date="2019-05" db="EMBL/GenBank/DDBJ databases">
        <authorList>
            <consortium name="Pathogen Informatics"/>
        </authorList>
    </citation>
    <scope>NUCLEOTIDE SEQUENCE [LARGE SCALE GENOMIC DNA]</scope>
    <source>
        <strain evidence="14 15">NCTC12971</strain>
    </source>
</reference>
<dbReference type="PANTHER" id="PTHR32552:SF68">
    <property type="entry name" value="FERRICHROME OUTER MEMBRANE TRANSPORTER_PHAGE RECEPTOR"/>
    <property type="match status" value="1"/>
</dbReference>
<dbReference type="AlphaFoldDB" id="A0A4U9HEV2"/>
<accession>A0A4U9HEV2</accession>
<feature type="domain" description="TonB-dependent receptor-like beta-barrel" evidence="13">
    <location>
        <begin position="2"/>
        <end position="123"/>
    </location>
</feature>
<gene>
    <name evidence="14" type="primary">fhuA_2</name>
    <name evidence="14" type="ORF">NCTC12971_02521</name>
</gene>
<comment type="subcellular location">
    <subcellularLocation>
        <location evidence="1 12">Cell outer membrane</location>
        <topology evidence="1 12">Multi-pass membrane protein</topology>
    </subcellularLocation>
</comment>
<keyword evidence="6" id="KW-0732">Signal</keyword>
<dbReference type="InterPro" id="IPR039426">
    <property type="entry name" value="TonB-dep_rcpt-like"/>
</dbReference>
<evidence type="ECO:0000256" key="10">
    <source>
        <dbReference type="ARBA" id="ARBA00023136"/>
    </source>
</evidence>
<evidence type="ECO:0000256" key="8">
    <source>
        <dbReference type="ARBA" id="ARBA00023065"/>
    </source>
</evidence>
<evidence type="ECO:0000256" key="2">
    <source>
        <dbReference type="ARBA" id="ARBA00022448"/>
    </source>
</evidence>
<proteinExistence type="inferred from homology"/>
<dbReference type="PANTHER" id="PTHR32552">
    <property type="entry name" value="FERRICHROME IRON RECEPTOR-RELATED"/>
    <property type="match status" value="1"/>
</dbReference>
<keyword evidence="2 12" id="KW-0813">Transport</keyword>
<keyword evidence="4" id="KW-0410">Iron transport</keyword>
<evidence type="ECO:0000256" key="12">
    <source>
        <dbReference type="PROSITE-ProRule" id="PRU01360"/>
    </source>
</evidence>
<keyword evidence="10 12" id="KW-0472">Membrane</keyword>
<evidence type="ECO:0000256" key="7">
    <source>
        <dbReference type="ARBA" id="ARBA00023004"/>
    </source>
</evidence>
<dbReference type="GO" id="GO:0009279">
    <property type="term" value="C:cell outer membrane"/>
    <property type="evidence" value="ECO:0007669"/>
    <property type="project" value="UniProtKB-SubCell"/>
</dbReference>
<dbReference type="InterPro" id="IPR036942">
    <property type="entry name" value="Beta-barrel_TonB_sf"/>
</dbReference>
<dbReference type="SUPFAM" id="SSF56935">
    <property type="entry name" value="Porins"/>
    <property type="match status" value="1"/>
</dbReference>
<keyword evidence="3 12" id="KW-1134">Transmembrane beta strand</keyword>
<evidence type="ECO:0000259" key="13">
    <source>
        <dbReference type="Pfam" id="PF00593"/>
    </source>
</evidence>
<keyword evidence="7" id="KW-0408">Iron</keyword>
<dbReference type="InterPro" id="IPR000531">
    <property type="entry name" value="Beta-barrel_TonB"/>
</dbReference>
<evidence type="ECO:0000256" key="9">
    <source>
        <dbReference type="ARBA" id="ARBA00023077"/>
    </source>
</evidence>
<protein>
    <submittedName>
        <fullName evidence="14">Ferric hydroxamate uptake</fullName>
    </submittedName>
</protein>